<comment type="caution">
    <text evidence="2">The sequence shown here is derived from an EMBL/GenBank/DDBJ whole genome shotgun (WGS) entry which is preliminary data.</text>
</comment>
<dbReference type="OrthoDB" id="333057at2"/>
<accession>A0A5S3VDF3</accession>
<dbReference type="Proteomes" id="UP000307164">
    <property type="component" value="Unassembled WGS sequence"/>
</dbReference>
<reference evidence="4 5" key="2">
    <citation type="submission" date="2019-06" db="EMBL/GenBank/DDBJ databases">
        <title>Co-occurence of chitin degradation, pigmentation and bioactivity in marine Pseudoalteromonas.</title>
        <authorList>
            <person name="Sonnenschein E.C."/>
            <person name="Bech P.K."/>
        </authorList>
    </citation>
    <scope>NUCLEOTIDE SEQUENCE [LARGE SCALE GENOMIC DNA]</scope>
    <source>
        <strain evidence="5">S3790</strain>
        <strain evidence="3 4">S3895</strain>
    </source>
</reference>
<evidence type="ECO:0000313" key="4">
    <source>
        <dbReference type="Proteomes" id="UP000307164"/>
    </source>
</evidence>
<evidence type="ECO:0000256" key="1">
    <source>
        <dbReference type="SAM" id="Phobius"/>
    </source>
</evidence>
<feature type="transmembrane region" description="Helical" evidence="1">
    <location>
        <begin position="6"/>
        <end position="26"/>
    </location>
</feature>
<keyword evidence="1" id="KW-0812">Transmembrane</keyword>
<protein>
    <submittedName>
        <fullName evidence="2">DUF1761 domain-containing protein</fullName>
    </submittedName>
</protein>
<reference evidence="4 5" key="1">
    <citation type="submission" date="2018-01" db="EMBL/GenBank/DDBJ databases">
        <authorList>
            <person name="Paulsen S."/>
            <person name="Gram L.K."/>
        </authorList>
    </citation>
    <scope>NUCLEOTIDE SEQUENCE [LARGE SCALE GENOMIC DNA]</scope>
    <source>
        <strain evidence="2 5">S3790</strain>
        <strain evidence="3 4">S3895</strain>
    </source>
</reference>
<dbReference type="Proteomes" id="UP000307217">
    <property type="component" value="Unassembled WGS sequence"/>
</dbReference>
<reference evidence="2" key="3">
    <citation type="submission" date="2019-09" db="EMBL/GenBank/DDBJ databases">
        <title>Co-occurence of chitin degradation, pigmentation and bioactivity in marine Pseudoalteromonas.</title>
        <authorList>
            <person name="Sonnenschein E.C."/>
            <person name="Bech P.K."/>
        </authorList>
    </citation>
    <scope>NUCLEOTIDE SEQUENCE</scope>
    <source>
        <strain evidence="2">S3790</strain>
    </source>
</reference>
<dbReference type="EMBL" id="PNBW01000034">
    <property type="protein sequence ID" value="TMO75764.1"/>
    <property type="molecule type" value="Genomic_DNA"/>
</dbReference>
<dbReference type="EMBL" id="PNBX01000014">
    <property type="protein sequence ID" value="TMO69647.1"/>
    <property type="molecule type" value="Genomic_DNA"/>
</dbReference>
<keyword evidence="4" id="KW-1185">Reference proteome</keyword>
<dbReference type="InterPro" id="IPR013879">
    <property type="entry name" value="DUF1761"/>
</dbReference>
<keyword evidence="1" id="KW-1133">Transmembrane helix</keyword>
<proteinExistence type="predicted"/>
<keyword evidence="1" id="KW-0472">Membrane</keyword>
<dbReference type="AlphaFoldDB" id="A0A5S3VDF3"/>
<dbReference type="RefSeq" id="WP_138590261.1">
    <property type="nucleotide sequence ID" value="NZ_PNBW01000034.1"/>
</dbReference>
<dbReference type="Pfam" id="PF08570">
    <property type="entry name" value="DUF1761"/>
    <property type="match status" value="1"/>
</dbReference>
<name>A0A5S3VDF3_9GAMM</name>
<feature type="transmembrane region" description="Helical" evidence="1">
    <location>
        <begin position="111"/>
        <end position="132"/>
    </location>
</feature>
<feature type="transmembrane region" description="Helical" evidence="1">
    <location>
        <begin position="79"/>
        <end position="104"/>
    </location>
</feature>
<organism evidence="2 5">
    <name type="scientific">Pseudoalteromonas aurantia</name>
    <dbReference type="NCBI Taxonomy" id="43654"/>
    <lineage>
        <taxon>Bacteria</taxon>
        <taxon>Pseudomonadati</taxon>
        <taxon>Pseudomonadota</taxon>
        <taxon>Gammaproteobacteria</taxon>
        <taxon>Alteromonadales</taxon>
        <taxon>Pseudoalteromonadaceae</taxon>
        <taxon>Pseudoalteromonas</taxon>
    </lineage>
</organism>
<evidence type="ECO:0000313" key="3">
    <source>
        <dbReference type="EMBL" id="TMO75764.1"/>
    </source>
</evidence>
<evidence type="ECO:0000313" key="2">
    <source>
        <dbReference type="EMBL" id="TMO69647.1"/>
    </source>
</evidence>
<sequence>MEILELNYWAVLLAALSSFMLGGIWYSPWLFGRVWMEGCGLTDLDLKNSDPKMIYGVVLLLSLFIAFSMAVLLGKDPTLVEAILLGLFTGLGFVSAAFGISYIFEQRPLKLFLVNGGYHVVQFILNAVVLSLTG</sequence>
<gene>
    <name evidence="2" type="ORF">CWC19_04135</name>
    <name evidence="3" type="ORF">CWC20_07315</name>
</gene>
<evidence type="ECO:0000313" key="5">
    <source>
        <dbReference type="Proteomes" id="UP000307217"/>
    </source>
</evidence>
<feature type="transmembrane region" description="Helical" evidence="1">
    <location>
        <begin position="53"/>
        <end position="73"/>
    </location>
</feature>